<evidence type="ECO:0000256" key="2">
    <source>
        <dbReference type="ARBA" id="ARBA00023157"/>
    </source>
</evidence>
<protein>
    <submittedName>
        <fullName evidence="4">Turtle homolog A-like</fullName>
    </submittedName>
</protein>
<evidence type="ECO:0000259" key="3">
    <source>
        <dbReference type="PROSITE" id="PS50835"/>
    </source>
</evidence>
<dbReference type="SUPFAM" id="SSF48726">
    <property type="entry name" value="Immunoglobulin"/>
    <property type="match status" value="2"/>
</dbReference>
<dbReference type="SMART" id="SM00408">
    <property type="entry name" value="IGc2"/>
    <property type="match status" value="1"/>
</dbReference>
<dbReference type="InterPro" id="IPR003598">
    <property type="entry name" value="Ig_sub2"/>
</dbReference>
<keyword evidence="1" id="KW-0677">Repeat</keyword>
<dbReference type="Gene3D" id="2.60.40.10">
    <property type="entry name" value="Immunoglobulins"/>
    <property type="match status" value="2"/>
</dbReference>
<dbReference type="SMART" id="SM00409">
    <property type="entry name" value="IG"/>
    <property type="match status" value="2"/>
</dbReference>
<evidence type="ECO:0000313" key="4">
    <source>
        <dbReference type="EMBL" id="CAH2273961.1"/>
    </source>
</evidence>
<reference evidence="4" key="1">
    <citation type="submission" date="2022-03" db="EMBL/GenBank/DDBJ databases">
        <authorList>
            <person name="Alioto T."/>
            <person name="Alioto T."/>
            <person name="Gomez Garrido J."/>
        </authorList>
    </citation>
    <scope>NUCLEOTIDE SEQUENCE</scope>
</reference>
<dbReference type="GO" id="GO:0098609">
    <property type="term" value="P:cell-cell adhesion"/>
    <property type="evidence" value="ECO:0007669"/>
    <property type="project" value="TreeGrafter"/>
</dbReference>
<dbReference type="EMBL" id="OW240914">
    <property type="protein sequence ID" value="CAH2273961.1"/>
    <property type="molecule type" value="Genomic_DNA"/>
</dbReference>
<keyword evidence="2" id="KW-1015">Disulfide bond</keyword>
<proteinExistence type="predicted"/>
<gene>
    <name evidence="4" type="ORF">PECUL_23A055093</name>
</gene>
<dbReference type="Proteomes" id="UP001295444">
    <property type="component" value="Chromosome 03"/>
</dbReference>
<dbReference type="PANTHER" id="PTHR44170">
    <property type="entry name" value="PROTEIN SIDEKICK"/>
    <property type="match status" value="1"/>
</dbReference>
<evidence type="ECO:0000313" key="5">
    <source>
        <dbReference type="Proteomes" id="UP001295444"/>
    </source>
</evidence>
<dbReference type="InterPro" id="IPR013783">
    <property type="entry name" value="Ig-like_fold"/>
</dbReference>
<dbReference type="FunFam" id="2.60.40.10:FF:000323">
    <property type="entry name" value="Immunoglobulin superfamily member 9B"/>
    <property type="match status" value="1"/>
</dbReference>
<dbReference type="InterPro" id="IPR003599">
    <property type="entry name" value="Ig_sub"/>
</dbReference>
<dbReference type="InterPro" id="IPR007110">
    <property type="entry name" value="Ig-like_dom"/>
</dbReference>
<dbReference type="Pfam" id="PF13927">
    <property type="entry name" value="Ig_3"/>
    <property type="match status" value="1"/>
</dbReference>
<evidence type="ECO:0000256" key="1">
    <source>
        <dbReference type="ARBA" id="ARBA00022737"/>
    </source>
</evidence>
<dbReference type="InterPro" id="IPR036179">
    <property type="entry name" value="Ig-like_dom_sf"/>
</dbReference>
<dbReference type="PROSITE" id="PS50835">
    <property type="entry name" value="IG_LIKE"/>
    <property type="match status" value="1"/>
</dbReference>
<organism evidence="4 5">
    <name type="scientific">Pelobates cultripes</name>
    <name type="common">Western spadefoot toad</name>
    <dbReference type="NCBI Taxonomy" id="61616"/>
    <lineage>
        <taxon>Eukaryota</taxon>
        <taxon>Metazoa</taxon>
        <taxon>Chordata</taxon>
        <taxon>Craniata</taxon>
        <taxon>Vertebrata</taxon>
        <taxon>Euteleostomi</taxon>
        <taxon>Amphibia</taxon>
        <taxon>Batrachia</taxon>
        <taxon>Anura</taxon>
        <taxon>Pelobatoidea</taxon>
        <taxon>Pelobatidae</taxon>
        <taxon>Pelobates</taxon>
    </lineage>
</organism>
<feature type="domain" description="Ig-like" evidence="3">
    <location>
        <begin position="135"/>
        <end position="226"/>
    </location>
</feature>
<keyword evidence="5" id="KW-1185">Reference proteome</keyword>
<dbReference type="AlphaFoldDB" id="A0AAD1RNN7"/>
<accession>A0AAD1RNN7</accession>
<name>A0AAD1RNN7_PELCU</name>
<sequence>MEDNGRLPFYIKDTKQTLALLSNLKVPALAALCSPDVEALYSSIPHTRGIQHIGSYLEKREDQYIPHNNFALELLKSSLTHNYLIFKNKFYHQVNNGSLRIVSVERVNAGIYTCHAASEEGEVMHTSRVLVQGPPTIVIPPENTTVNVSQDAFLTCQAEAYPANLTYSWFQGNSNVYLLSRLQSRVRILVDGSLLLQQVTPEDAGKYTCIPSNGMWKSPSASAYLTVLRMYQCGLPSSHVDFYPVL</sequence>
<dbReference type="PANTHER" id="PTHR44170:SF48">
    <property type="entry name" value="PROTEIN TURTLE HOMOLOG A"/>
    <property type="match status" value="1"/>
</dbReference>